<feature type="domain" description="DHFR" evidence="7">
    <location>
        <begin position="1"/>
        <end position="161"/>
    </location>
</feature>
<dbReference type="PRINTS" id="PR00070">
    <property type="entry name" value="DHFR"/>
</dbReference>
<accession>A0ABS4KJE0</accession>
<dbReference type="SUPFAM" id="SSF53597">
    <property type="entry name" value="Dihydrofolate reductase-like"/>
    <property type="match status" value="1"/>
</dbReference>
<dbReference type="GO" id="GO:0004146">
    <property type="term" value="F:dihydrofolate reductase activity"/>
    <property type="evidence" value="ECO:0007669"/>
    <property type="project" value="UniProtKB-EC"/>
</dbReference>
<evidence type="ECO:0000256" key="3">
    <source>
        <dbReference type="ARBA" id="ARBA00012856"/>
    </source>
</evidence>
<dbReference type="EMBL" id="JAGGLI010000018">
    <property type="protein sequence ID" value="MBP2027911.1"/>
    <property type="molecule type" value="Genomic_DNA"/>
</dbReference>
<dbReference type="Proteomes" id="UP001314903">
    <property type="component" value="Unassembled WGS sequence"/>
</dbReference>
<evidence type="ECO:0000313" key="9">
    <source>
        <dbReference type="Proteomes" id="UP001314903"/>
    </source>
</evidence>
<evidence type="ECO:0000256" key="2">
    <source>
        <dbReference type="ARBA" id="ARBA00009539"/>
    </source>
</evidence>
<keyword evidence="9" id="KW-1185">Reference proteome</keyword>
<evidence type="ECO:0000313" key="8">
    <source>
        <dbReference type="EMBL" id="MBP2027911.1"/>
    </source>
</evidence>
<evidence type="ECO:0000259" key="7">
    <source>
        <dbReference type="PROSITE" id="PS51330"/>
    </source>
</evidence>
<dbReference type="RefSeq" id="WP_209660971.1">
    <property type="nucleotide sequence ID" value="NZ_JAGGLI010000018.1"/>
</dbReference>
<comment type="pathway">
    <text evidence="1">Cofactor biosynthesis; tetrahydrofolate biosynthesis; 5,6,7,8-tetrahydrofolate from 7,8-dihydrofolate: step 1/1.</text>
</comment>
<protein>
    <recommendedName>
        <fullName evidence="3">dihydrofolate reductase</fullName>
        <ecNumber evidence="3">1.5.1.3</ecNumber>
    </recommendedName>
</protein>
<keyword evidence="6 8" id="KW-0560">Oxidoreductase</keyword>
<comment type="similarity">
    <text evidence="2">Belongs to the dihydrofolate reductase family.</text>
</comment>
<dbReference type="EC" id="1.5.1.3" evidence="3"/>
<dbReference type="PANTHER" id="PTHR48069">
    <property type="entry name" value="DIHYDROFOLATE REDUCTASE"/>
    <property type="match status" value="1"/>
</dbReference>
<dbReference type="CDD" id="cd00209">
    <property type="entry name" value="DHFR"/>
    <property type="match status" value="1"/>
</dbReference>
<proteinExistence type="inferred from homology"/>
<keyword evidence="5" id="KW-0521">NADP</keyword>
<dbReference type="InterPro" id="IPR012259">
    <property type="entry name" value="DHFR"/>
</dbReference>
<evidence type="ECO:0000256" key="6">
    <source>
        <dbReference type="ARBA" id="ARBA00023002"/>
    </source>
</evidence>
<evidence type="ECO:0000256" key="1">
    <source>
        <dbReference type="ARBA" id="ARBA00004903"/>
    </source>
</evidence>
<dbReference type="InterPro" id="IPR001796">
    <property type="entry name" value="DHFR_dom"/>
</dbReference>
<dbReference type="Pfam" id="PF00186">
    <property type="entry name" value="DHFR_1"/>
    <property type="match status" value="1"/>
</dbReference>
<name>A0ABS4KJE0_9FIRM</name>
<comment type="caution">
    <text evidence="8">The sequence shown here is derived from an EMBL/GenBank/DDBJ whole genome shotgun (WGS) entry which is preliminary data.</text>
</comment>
<dbReference type="InterPro" id="IPR024072">
    <property type="entry name" value="DHFR-like_dom_sf"/>
</dbReference>
<sequence>MKAIVAVDLNWGIGCAGELLEVIPEDMKFFKEKTIGKVLIMGRGTFDSLPGRAPLKDRLNIVLSKDYSFEDSRLTVCRSLDEVFENIKGYDTKDIYVIGGQSVFTQFMPYCTEAYVTKIHKTYSADKYFPNLYKEDSWELVSESEIKEFKSVEYNFLKYRKK</sequence>
<dbReference type="Gene3D" id="3.40.430.10">
    <property type="entry name" value="Dihydrofolate Reductase, subunit A"/>
    <property type="match status" value="1"/>
</dbReference>
<dbReference type="PROSITE" id="PS51330">
    <property type="entry name" value="DHFR_2"/>
    <property type="match status" value="1"/>
</dbReference>
<evidence type="ECO:0000256" key="5">
    <source>
        <dbReference type="ARBA" id="ARBA00022857"/>
    </source>
</evidence>
<reference evidence="8 9" key="1">
    <citation type="submission" date="2021-03" db="EMBL/GenBank/DDBJ databases">
        <title>Genomic Encyclopedia of Type Strains, Phase IV (KMG-IV): sequencing the most valuable type-strain genomes for metagenomic binning, comparative biology and taxonomic classification.</title>
        <authorList>
            <person name="Goeker M."/>
        </authorList>
    </citation>
    <scope>NUCLEOTIDE SEQUENCE [LARGE SCALE GENOMIC DNA]</scope>
    <source>
        <strain evidence="8 9">DSM 27512</strain>
    </source>
</reference>
<dbReference type="PANTHER" id="PTHR48069:SF3">
    <property type="entry name" value="DIHYDROFOLATE REDUCTASE"/>
    <property type="match status" value="1"/>
</dbReference>
<gene>
    <name evidence="8" type="ORF">J2Z35_001709</name>
</gene>
<keyword evidence="4" id="KW-0554">One-carbon metabolism</keyword>
<organism evidence="8 9">
    <name type="scientific">Acetoanaerobium pronyense</name>
    <dbReference type="NCBI Taxonomy" id="1482736"/>
    <lineage>
        <taxon>Bacteria</taxon>
        <taxon>Bacillati</taxon>
        <taxon>Bacillota</taxon>
        <taxon>Clostridia</taxon>
        <taxon>Peptostreptococcales</taxon>
        <taxon>Filifactoraceae</taxon>
        <taxon>Acetoanaerobium</taxon>
    </lineage>
</organism>
<evidence type="ECO:0000256" key="4">
    <source>
        <dbReference type="ARBA" id="ARBA00022563"/>
    </source>
</evidence>